<evidence type="ECO:0000256" key="3">
    <source>
        <dbReference type="ARBA" id="ARBA00022707"/>
    </source>
</evidence>
<dbReference type="PANTHER" id="PTHR12895:SF9">
    <property type="entry name" value="DYMECLIN"/>
    <property type="match status" value="1"/>
</dbReference>
<organism evidence="6 7">
    <name type="scientific">Porphyridium purpureum</name>
    <name type="common">Red alga</name>
    <name type="synonym">Porphyridium cruentum</name>
    <dbReference type="NCBI Taxonomy" id="35688"/>
    <lineage>
        <taxon>Eukaryota</taxon>
        <taxon>Rhodophyta</taxon>
        <taxon>Bangiophyceae</taxon>
        <taxon>Porphyridiales</taxon>
        <taxon>Porphyridiaceae</taxon>
        <taxon>Porphyridium</taxon>
    </lineage>
</organism>
<evidence type="ECO:0000256" key="5">
    <source>
        <dbReference type="SAM" id="MobiDB-lite"/>
    </source>
</evidence>
<reference evidence="7" key="1">
    <citation type="journal article" date="2019" name="Nat. Commun.">
        <title>Expansion of phycobilisome linker gene families in mesophilic red algae.</title>
        <authorList>
            <person name="Lee J."/>
            <person name="Kim D."/>
            <person name="Bhattacharya D."/>
            <person name="Yoon H.S."/>
        </authorList>
    </citation>
    <scope>NUCLEOTIDE SEQUENCE [LARGE SCALE GENOMIC DNA]</scope>
    <source>
        <strain evidence="7">CCMP 1328</strain>
    </source>
</reference>
<evidence type="ECO:0000313" key="6">
    <source>
        <dbReference type="EMBL" id="KAA8494170.1"/>
    </source>
</evidence>
<feature type="compositionally biased region" description="Basic and acidic residues" evidence="5">
    <location>
        <begin position="309"/>
        <end position="319"/>
    </location>
</feature>
<dbReference type="PANTHER" id="PTHR12895">
    <property type="entry name" value="DYMECLIN"/>
    <property type="match status" value="1"/>
</dbReference>
<dbReference type="AlphaFoldDB" id="A0A5J4YTB9"/>
<evidence type="ECO:0000256" key="1">
    <source>
        <dbReference type="ARBA" id="ARBA00010603"/>
    </source>
</evidence>
<dbReference type="GO" id="GO:0007030">
    <property type="term" value="P:Golgi organization"/>
    <property type="evidence" value="ECO:0007669"/>
    <property type="project" value="TreeGrafter"/>
</dbReference>
<dbReference type="Proteomes" id="UP000324585">
    <property type="component" value="Unassembled WGS sequence"/>
</dbReference>
<protein>
    <recommendedName>
        <fullName evidence="2">Dymeclin</fullName>
    </recommendedName>
</protein>
<comment type="similarity">
    <text evidence="1">Belongs to the dymeclin family.</text>
</comment>
<evidence type="ECO:0000256" key="2">
    <source>
        <dbReference type="ARBA" id="ARBA00015736"/>
    </source>
</evidence>
<dbReference type="InterPro" id="IPR019142">
    <property type="entry name" value="Dymeclin"/>
</dbReference>
<name>A0A5J4YTB9_PORPP</name>
<dbReference type="EMBL" id="VRMN01000005">
    <property type="protein sequence ID" value="KAA8494170.1"/>
    <property type="molecule type" value="Genomic_DNA"/>
</dbReference>
<sequence>MLIMMIKLPPVISLFFSGEPLPAQVCSAEHAFWPTLFGAFYAFAARTWLAAPGNHWLALLITHDDAVHMPPRQIALNLRLLLQACAVRLDVFAHASNVSSAEDQTLPRERLHHAQDKNGVGDPRYELLGAVGFVRFVLEVFLFDAKPNAKRPSLLELCASGTSLDEVDAPARQGGTLQLQLAVFAKNLHDALSLALAEQDHPFIVGLAQAHQMVLLVTAHVCTLAAQHQQQTPATLHALAKPFQKASTELVSEQLLMSLLSFASLVGTDTSLLDKMSTNSSTTTSALYQLGSSWRDLMKSPFSGAAPHAFDDAPSDKSQSKGASSEGQPVFLPLDSSNLSLAGKETVRSLIVAAHVGERASELLSNLDPRVGLATWADLRGGANLFETMHAALTYWLAQRDLGLIYLFTLARKCRRFRNFLISRAEPEHLLISMMCATLRSLERLDSRRTEPSATSSSYPYEFEHARNGLQSGVMTTLLFCEDWGFCEALHHRKSPPYFGESKFLLEALRVSGLPVQKYTVAGLVSLAMMRVVCSPAYTRVSHAVCVAALCALGNISRALMNVDVFQSDRLVVMLDVLLRRLKKLGAIPASGVTVAATVDGQSQEQQSVAVASSETAAHILELSELLGVTIEIICRILRNGFDANRHLMYALMHRQELCGALNKVQRTPECPTRVRALCGMLTYMIQMLILESERLGFTSASGVAQPMLLTVEQLLDTFAHTSKELDFRALLDAIPEFQYAYSGSVVLL</sequence>
<gene>
    <name evidence="6" type="ORF">FVE85_4145</name>
</gene>
<dbReference type="GO" id="GO:0005794">
    <property type="term" value="C:Golgi apparatus"/>
    <property type="evidence" value="ECO:0007669"/>
    <property type="project" value="TreeGrafter"/>
</dbReference>
<proteinExistence type="inferred from homology"/>
<evidence type="ECO:0000313" key="7">
    <source>
        <dbReference type="Proteomes" id="UP000324585"/>
    </source>
</evidence>
<keyword evidence="3" id="KW-0519">Myristate</keyword>
<evidence type="ECO:0000256" key="4">
    <source>
        <dbReference type="ARBA" id="ARBA00023288"/>
    </source>
</evidence>
<keyword evidence="7" id="KW-1185">Reference proteome</keyword>
<accession>A0A5J4YTB9</accession>
<keyword evidence="4" id="KW-0449">Lipoprotein</keyword>
<comment type="caution">
    <text evidence="6">The sequence shown here is derived from an EMBL/GenBank/DDBJ whole genome shotgun (WGS) entry which is preliminary data.</text>
</comment>
<dbReference type="Pfam" id="PF09742">
    <property type="entry name" value="Dymeclin"/>
    <property type="match status" value="1"/>
</dbReference>
<feature type="region of interest" description="Disordered" evidence="5">
    <location>
        <begin position="308"/>
        <end position="328"/>
    </location>
</feature>